<accession>A0A1H9Y7E4</accession>
<proteinExistence type="predicted"/>
<dbReference type="Proteomes" id="UP000243338">
    <property type="component" value="Unassembled WGS sequence"/>
</dbReference>
<evidence type="ECO:0000313" key="3">
    <source>
        <dbReference type="EMBL" id="SES64726.1"/>
    </source>
</evidence>
<reference evidence="4" key="1">
    <citation type="submission" date="2016-10" db="EMBL/GenBank/DDBJ databases">
        <authorList>
            <person name="Varghese N."/>
            <person name="Submissions S."/>
        </authorList>
    </citation>
    <scope>NUCLEOTIDE SEQUENCE [LARGE SCALE GENOMIC DNA]</scope>
    <source>
        <strain evidence="4">SLH 33</strain>
    </source>
</reference>
<gene>
    <name evidence="3" type="ORF">SAMN04488587_0310</name>
</gene>
<evidence type="ECO:0000256" key="2">
    <source>
        <dbReference type="SAM" id="Phobius"/>
    </source>
</evidence>
<keyword evidence="2" id="KW-0472">Membrane</keyword>
<dbReference type="NCBIfam" id="TIGR04213">
    <property type="entry name" value="PGF_pre_PGF"/>
    <property type="match status" value="1"/>
</dbReference>
<dbReference type="STRING" id="1353158.SAMN04488587_0310"/>
<protein>
    <submittedName>
        <fullName evidence="3">PGF-pre-PGF domain-containing protein</fullName>
    </submittedName>
</protein>
<dbReference type="AlphaFoldDB" id="A0A1H9Y7E4"/>
<name>A0A1H9Y7E4_9EURY</name>
<feature type="transmembrane region" description="Helical" evidence="2">
    <location>
        <begin position="422"/>
        <end position="440"/>
    </location>
</feature>
<dbReference type="InterPro" id="IPR026453">
    <property type="entry name" value="PGF_pre_PGF"/>
</dbReference>
<keyword evidence="4" id="KW-1185">Reference proteome</keyword>
<feature type="compositionally biased region" description="Gly residues" evidence="1">
    <location>
        <begin position="202"/>
        <end position="213"/>
    </location>
</feature>
<dbReference type="EMBL" id="FOHQ01000001">
    <property type="protein sequence ID" value="SES64726.1"/>
    <property type="molecule type" value="Genomic_DNA"/>
</dbReference>
<keyword evidence="2" id="KW-1133">Transmembrane helix</keyword>
<evidence type="ECO:0000256" key="1">
    <source>
        <dbReference type="SAM" id="MobiDB-lite"/>
    </source>
</evidence>
<sequence length="444" mass="47239">MVMHLTKKLSQSGLVVFAVILIFLLVPMAGAFEVYPSNPTVGDHIIVSGYTDRTGSVPAKVVFTSDVPVNDGTYKYTVSGVEIPSGPNSFLVEASGVNDLKVEIKAVFWWTVGHPSASNGIASVSASNVPEHTYSVKMSGEAQPDKSNVEIKISASSAIDVTDGYYEYEYSTSSMPEGDFTLTVDGESKTIYLAGTSTPSGSSGGSSGSGGSIGTSPDMAAKNVVTSESTNLRVVSGMPAGCNFDDPLNPVTYIGFTSGITSRNVPITIEILEHTSASVSESPEGIAYKNINIWLGYTGFSSSENILNASLKFKVDSTWLEENSIDLGGVVLMHYNASNDGWEAVSTELIEVRDGYAYYKALPESFSPFAIVGMEEIIPEDVEDLPNDVDVLTDDDVATEVEVNTDDTKTSSIDDLIESKSGITLLSIVAVSILGLFLFFKARK</sequence>
<keyword evidence="2" id="KW-0812">Transmembrane</keyword>
<evidence type="ECO:0000313" key="4">
    <source>
        <dbReference type="Proteomes" id="UP000243338"/>
    </source>
</evidence>
<feature type="region of interest" description="Disordered" evidence="1">
    <location>
        <begin position="195"/>
        <end position="219"/>
    </location>
</feature>
<organism evidence="3 4">
    <name type="scientific">Methanococcoides vulcani</name>
    <dbReference type="NCBI Taxonomy" id="1353158"/>
    <lineage>
        <taxon>Archaea</taxon>
        <taxon>Methanobacteriati</taxon>
        <taxon>Methanobacteriota</taxon>
        <taxon>Stenosarchaea group</taxon>
        <taxon>Methanomicrobia</taxon>
        <taxon>Methanosarcinales</taxon>
        <taxon>Methanosarcinaceae</taxon>
        <taxon>Methanococcoides</taxon>
    </lineage>
</organism>